<dbReference type="GeneID" id="54577726"/>
<dbReference type="EMBL" id="ML987211">
    <property type="protein sequence ID" value="KAF2241588.1"/>
    <property type="molecule type" value="Genomic_DNA"/>
</dbReference>
<gene>
    <name evidence="3" type="ORF">BU26DRAFT_440514</name>
</gene>
<proteinExistence type="predicted"/>
<dbReference type="InterPro" id="IPR002885">
    <property type="entry name" value="PPR_rpt"/>
</dbReference>
<accession>A0A6A6HV03</accession>
<dbReference type="Proteomes" id="UP000800094">
    <property type="component" value="Unassembled WGS sequence"/>
</dbReference>
<reference evidence="3" key="1">
    <citation type="journal article" date="2020" name="Stud. Mycol.">
        <title>101 Dothideomycetes genomes: a test case for predicting lifestyles and emergence of pathogens.</title>
        <authorList>
            <person name="Haridas S."/>
            <person name="Albert R."/>
            <person name="Binder M."/>
            <person name="Bloem J."/>
            <person name="Labutti K."/>
            <person name="Salamov A."/>
            <person name="Andreopoulos B."/>
            <person name="Baker S."/>
            <person name="Barry K."/>
            <person name="Bills G."/>
            <person name="Bluhm B."/>
            <person name="Cannon C."/>
            <person name="Castanera R."/>
            <person name="Culley D."/>
            <person name="Daum C."/>
            <person name="Ezra D."/>
            <person name="Gonzalez J."/>
            <person name="Henrissat B."/>
            <person name="Kuo A."/>
            <person name="Liang C."/>
            <person name="Lipzen A."/>
            <person name="Lutzoni F."/>
            <person name="Magnuson J."/>
            <person name="Mondo S."/>
            <person name="Nolan M."/>
            <person name="Ohm R."/>
            <person name="Pangilinan J."/>
            <person name="Park H.-J."/>
            <person name="Ramirez L."/>
            <person name="Alfaro M."/>
            <person name="Sun H."/>
            <person name="Tritt A."/>
            <person name="Yoshinaga Y."/>
            <person name="Zwiers L.-H."/>
            <person name="Turgeon B."/>
            <person name="Goodwin S."/>
            <person name="Spatafora J."/>
            <person name="Crous P."/>
            <person name="Grigoriev I."/>
        </authorList>
    </citation>
    <scope>NUCLEOTIDE SEQUENCE</scope>
    <source>
        <strain evidence="3">CBS 122368</strain>
    </source>
</reference>
<dbReference type="PANTHER" id="PTHR47938:SF35">
    <property type="entry name" value="PENTATRICOPEPTIDE REPEAT-CONTAINING PROTEIN 4, MITOCHONDRIAL-RELATED"/>
    <property type="match status" value="1"/>
</dbReference>
<dbReference type="Pfam" id="PF13041">
    <property type="entry name" value="PPR_2"/>
    <property type="match status" value="1"/>
</dbReference>
<evidence type="ECO:0000313" key="4">
    <source>
        <dbReference type="Proteomes" id="UP000800094"/>
    </source>
</evidence>
<dbReference type="OrthoDB" id="185373at2759"/>
<evidence type="ECO:0000313" key="3">
    <source>
        <dbReference type="EMBL" id="KAF2241588.1"/>
    </source>
</evidence>
<dbReference type="PROSITE" id="PS51375">
    <property type="entry name" value="PPR"/>
    <property type="match status" value="1"/>
</dbReference>
<dbReference type="Gene3D" id="1.25.40.10">
    <property type="entry name" value="Tetratricopeptide repeat domain"/>
    <property type="match status" value="1"/>
</dbReference>
<evidence type="ECO:0000256" key="2">
    <source>
        <dbReference type="SAM" id="MobiDB-lite"/>
    </source>
</evidence>
<dbReference type="RefSeq" id="XP_033676592.1">
    <property type="nucleotide sequence ID" value="XM_033824396.1"/>
</dbReference>
<organism evidence="3 4">
    <name type="scientific">Trematosphaeria pertusa</name>
    <dbReference type="NCBI Taxonomy" id="390896"/>
    <lineage>
        <taxon>Eukaryota</taxon>
        <taxon>Fungi</taxon>
        <taxon>Dikarya</taxon>
        <taxon>Ascomycota</taxon>
        <taxon>Pezizomycotina</taxon>
        <taxon>Dothideomycetes</taxon>
        <taxon>Pleosporomycetidae</taxon>
        <taxon>Pleosporales</taxon>
        <taxon>Massarineae</taxon>
        <taxon>Trematosphaeriaceae</taxon>
        <taxon>Trematosphaeria</taxon>
    </lineage>
</organism>
<feature type="region of interest" description="Disordered" evidence="2">
    <location>
        <begin position="676"/>
        <end position="707"/>
    </location>
</feature>
<protein>
    <submittedName>
        <fullName evidence="3">Pentatricopeptide repeat protein-like protein</fullName>
    </submittedName>
</protein>
<feature type="repeat" description="PPR" evidence="1">
    <location>
        <begin position="166"/>
        <end position="200"/>
    </location>
</feature>
<sequence>MLNCRICLWRCIRALDTSASQPHRLRHDVASTLFRDQRRSLRTTTNAIRKVDARPTNLAKVEELSRSEDEPWKKSPQALSQKKKERAALRQKPAHDRAHNEVTGDLMWLGKRDPRVSAKDWNRRKRELQYLKDPLELATFVRKELGKDKSTEMLQLVRMASHSMQCIVSWNHIIDHLLAKERVSDALKVYNEMKKRAQFPDSYTYTILLRGLSINAHKSGALSKALAVYHSMSAPNSRVEPTIIHTNAVLRVCARALDMDALWGVAAKIPDSGPAAANPTTFTTILNAIRQSLLVDAPKGENEEEVAARRERGIVEGRRVWEDVIGKWRNADMVVEEELVCAMGRLLLIGSRPRDWDDVLSLVEQTMDIPRLVPRLGTAERQNAGLPRLRAENTPEEYRFDDAHLSPNKGSMRGQEFLALTPQGIGSAVSNPLTYATPSNNTLSMIQEACQKIVANKAAEEYWNLLTDPTTYGVVPDINNLHMRLRVLRQNRASANAAELLKRDFVGKGIEPKPGTFRIAMSTCVRDKNNHNSLKHASRILHLMMMTLPDADPKTATMYAELTLTFPLAKGEDLVDALTFLQPVIKNIRLQLSVGGERKYGKVGAVYLTGAERQDAIAALRKICGIYDKLINSNLIAEEQKAPFKAEKARLSAFINRMMFKDGNRKWELAKEALGAEADAAPEEGEGKKEGGEESNRKGGGWRARNALPVEKRRPWFSSRSASEAV</sequence>
<evidence type="ECO:0000256" key="1">
    <source>
        <dbReference type="PROSITE-ProRule" id="PRU00708"/>
    </source>
</evidence>
<dbReference type="GO" id="GO:0003729">
    <property type="term" value="F:mRNA binding"/>
    <property type="evidence" value="ECO:0007669"/>
    <property type="project" value="TreeGrafter"/>
</dbReference>
<dbReference type="InterPro" id="IPR011990">
    <property type="entry name" value="TPR-like_helical_dom_sf"/>
</dbReference>
<dbReference type="PANTHER" id="PTHR47938">
    <property type="entry name" value="RESPIRATORY COMPLEX I CHAPERONE (CIA84), PUTATIVE (AFU_ORTHOLOGUE AFUA_2G06020)-RELATED"/>
    <property type="match status" value="1"/>
</dbReference>
<feature type="compositionally biased region" description="Basic and acidic residues" evidence="2">
    <location>
        <begin position="60"/>
        <end position="73"/>
    </location>
</feature>
<feature type="region of interest" description="Disordered" evidence="2">
    <location>
        <begin position="60"/>
        <end position="101"/>
    </location>
</feature>
<name>A0A6A6HV03_9PLEO</name>
<feature type="compositionally biased region" description="Basic and acidic residues" evidence="2">
    <location>
        <begin position="685"/>
        <end position="697"/>
    </location>
</feature>
<dbReference type="AlphaFoldDB" id="A0A6A6HV03"/>
<dbReference type="NCBIfam" id="TIGR00756">
    <property type="entry name" value="PPR"/>
    <property type="match status" value="1"/>
</dbReference>
<keyword evidence="4" id="KW-1185">Reference proteome</keyword>